<comment type="cofactor">
    <cofactor evidence="1">
        <name>Zn(2+)</name>
        <dbReference type="ChEBI" id="CHEBI:29105"/>
    </cofactor>
</comment>
<dbReference type="AlphaFoldDB" id="A0A367YMG8"/>
<dbReference type="Gene3D" id="3.40.50.720">
    <property type="entry name" value="NAD(P)-binding Rossmann-like Domain"/>
    <property type="match status" value="1"/>
</dbReference>
<keyword evidence="5" id="KW-0560">Oxidoreductase</keyword>
<organism evidence="7 8">
    <name type="scientific">Candida viswanathii</name>
    <dbReference type="NCBI Taxonomy" id="5486"/>
    <lineage>
        <taxon>Eukaryota</taxon>
        <taxon>Fungi</taxon>
        <taxon>Dikarya</taxon>
        <taxon>Ascomycota</taxon>
        <taxon>Saccharomycotina</taxon>
        <taxon>Pichiomycetes</taxon>
        <taxon>Debaryomycetaceae</taxon>
        <taxon>Candida/Lodderomyces clade</taxon>
        <taxon>Candida</taxon>
    </lineage>
</organism>
<evidence type="ECO:0000256" key="3">
    <source>
        <dbReference type="ARBA" id="ARBA00022723"/>
    </source>
</evidence>
<keyword evidence="8" id="KW-1185">Reference proteome</keyword>
<dbReference type="InterPro" id="IPR013154">
    <property type="entry name" value="ADH-like_N"/>
</dbReference>
<dbReference type="SUPFAM" id="SSF50129">
    <property type="entry name" value="GroES-like"/>
    <property type="match status" value="1"/>
</dbReference>
<dbReference type="EMBL" id="QLNQ01000001">
    <property type="protein sequence ID" value="RCK66759.1"/>
    <property type="molecule type" value="Genomic_DNA"/>
</dbReference>
<dbReference type="InterPro" id="IPR020843">
    <property type="entry name" value="ER"/>
</dbReference>
<dbReference type="PANTHER" id="PTHR42940:SF8">
    <property type="entry name" value="VACUOLAR PROTEIN SORTING-ASSOCIATED PROTEIN 11"/>
    <property type="match status" value="1"/>
</dbReference>
<dbReference type="InterPro" id="IPR013149">
    <property type="entry name" value="ADH-like_C"/>
</dbReference>
<dbReference type="SUPFAM" id="SSF51735">
    <property type="entry name" value="NAD(P)-binding Rossmann-fold domains"/>
    <property type="match status" value="1"/>
</dbReference>
<gene>
    <name evidence="7" type="primary">ADH1_1</name>
    <name evidence="7" type="ORF">Cantr_03077</name>
</gene>
<dbReference type="GO" id="GO:0046872">
    <property type="term" value="F:metal ion binding"/>
    <property type="evidence" value="ECO:0007669"/>
    <property type="project" value="UniProtKB-KW"/>
</dbReference>
<sequence length="349" mass="38246">MSTQSGYGYVKGQKTIQKYTDIPIPTPGPNEVLLKVEAAGLCLSDPHTLIGGPIESKPPLPNATKFIMGHEIAGLISQVGANLANDPYYKKGGRFALTIAQACGICENCRDGYDAKCESTTQAYGLNEDGGFQQYLLIKNLRTMLPIPEGVSYEEAAVSTDSVLTPFHAIQKVAHLLHPTTKVLVQGCGGLGFNAIQILKSYNCYIVATDVKPELEKLALEYGANEYHTDLTKSKHEPMSFDLIFDLVGIQPTFDLSDRYIKARGKILMIGLGRSKLFIPNYKLGIREVEIIFNFGGTSAEQIECMKWVAKGLIKPNIHVADFASLPEYLEDLAKGKLTGRIVFRPSKL</sequence>
<dbReference type="SMART" id="SM00829">
    <property type="entry name" value="PKS_ER"/>
    <property type="match status" value="1"/>
</dbReference>
<dbReference type="Pfam" id="PF08240">
    <property type="entry name" value="ADH_N"/>
    <property type="match status" value="1"/>
</dbReference>
<dbReference type="GO" id="GO:0005737">
    <property type="term" value="C:cytoplasm"/>
    <property type="evidence" value="ECO:0007669"/>
    <property type="project" value="TreeGrafter"/>
</dbReference>
<evidence type="ECO:0000256" key="5">
    <source>
        <dbReference type="ARBA" id="ARBA00023002"/>
    </source>
</evidence>
<dbReference type="OrthoDB" id="1879366at2759"/>
<feature type="domain" description="Enoyl reductase (ER)" evidence="6">
    <location>
        <begin position="12"/>
        <end position="344"/>
    </location>
</feature>
<reference evidence="7 8" key="1">
    <citation type="submission" date="2018-06" db="EMBL/GenBank/DDBJ databases">
        <title>Whole genome sequencing of Candida tropicalis (genome annotated by CSBL at Korea University).</title>
        <authorList>
            <person name="Ahn J."/>
        </authorList>
    </citation>
    <scope>NUCLEOTIDE SEQUENCE [LARGE SCALE GENOMIC DNA]</scope>
    <source>
        <strain evidence="7 8">ATCC 20962</strain>
    </source>
</reference>
<dbReference type="InterPro" id="IPR011032">
    <property type="entry name" value="GroES-like_sf"/>
</dbReference>
<dbReference type="InterPro" id="IPR036291">
    <property type="entry name" value="NAD(P)-bd_dom_sf"/>
</dbReference>
<evidence type="ECO:0000313" key="8">
    <source>
        <dbReference type="Proteomes" id="UP000253472"/>
    </source>
</evidence>
<dbReference type="PANTHER" id="PTHR42940">
    <property type="entry name" value="ALCOHOL DEHYDROGENASE 1-RELATED"/>
    <property type="match status" value="1"/>
</dbReference>
<evidence type="ECO:0000256" key="1">
    <source>
        <dbReference type="ARBA" id="ARBA00001947"/>
    </source>
</evidence>
<dbReference type="CDD" id="cd08254">
    <property type="entry name" value="hydroxyacyl_CoA_DH"/>
    <property type="match status" value="1"/>
</dbReference>
<comment type="similarity">
    <text evidence="2">Belongs to the zinc-containing alcohol dehydrogenase family.</text>
</comment>
<protein>
    <submittedName>
        <fullName evidence="7">Alcohol dehydrogenase 1</fullName>
    </submittedName>
</protein>
<dbReference type="Gene3D" id="3.90.180.10">
    <property type="entry name" value="Medium-chain alcohol dehydrogenases, catalytic domain"/>
    <property type="match status" value="1"/>
</dbReference>
<dbReference type="STRING" id="5486.A0A367YMG8"/>
<evidence type="ECO:0000256" key="4">
    <source>
        <dbReference type="ARBA" id="ARBA00022833"/>
    </source>
</evidence>
<keyword evidence="4" id="KW-0862">Zinc</keyword>
<keyword evidence="3" id="KW-0479">Metal-binding</keyword>
<dbReference type="Pfam" id="PF00107">
    <property type="entry name" value="ADH_zinc_N"/>
    <property type="match status" value="1"/>
</dbReference>
<dbReference type="GO" id="GO:0004022">
    <property type="term" value="F:alcohol dehydrogenase (NAD+) activity"/>
    <property type="evidence" value="ECO:0007669"/>
    <property type="project" value="TreeGrafter"/>
</dbReference>
<comment type="caution">
    <text evidence="7">The sequence shown here is derived from an EMBL/GenBank/DDBJ whole genome shotgun (WGS) entry which is preliminary data.</text>
</comment>
<evidence type="ECO:0000256" key="2">
    <source>
        <dbReference type="ARBA" id="ARBA00008072"/>
    </source>
</evidence>
<name>A0A367YMG8_9ASCO</name>
<evidence type="ECO:0000259" key="6">
    <source>
        <dbReference type="SMART" id="SM00829"/>
    </source>
</evidence>
<dbReference type="Proteomes" id="UP000253472">
    <property type="component" value="Unassembled WGS sequence"/>
</dbReference>
<proteinExistence type="inferred from homology"/>
<evidence type="ECO:0000313" key="7">
    <source>
        <dbReference type="EMBL" id="RCK66759.1"/>
    </source>
</evidence>
<accession>A0A367YMG8</accession>